<name>A0A9D1P347_9FIRM</name>
<proteinExistence type="predicted"/>
<organism evidence="1 2">
    <name type="scientific">Candidatus Scatomonas pullistercoris</name>
    <dbReference type="NCBI Taxonomy" id="2840920"/>
    <lineage>
        <taxon>Bacteria</taxon>
        <taxon>Bacillati</taxon>
        <taxon>Bacillota</taxon>
        <taxon>Clostridia</taxon>
        <taxon>Lachnospirales</taxon>
        <taxon>Lachnospiraceae</taxon>
        <taxon>Lachnospiraceae incertae sedis</taxon>
        <taxon>Candidatus Scatomonas</taxon>
    </lineage>
</organism>
<evidence type="ECO:0000313" key="2">
    <source>
        <dbReference type="Proteomes" id="UP000824169"/>
    </source>
</evidence>
<comment type="caution">
    <text evidence="1">The sequence shown here is derived from an EMBL/GenBank/DDBJ whole genome shotgun (WGS) entry which is preliminary data.</text>
</comment>
<evidence type="ECO:0000313" key="1">
    <source>
        <dbReference type="EMBL" id="HIV24758.1"/>
    </source>
</evidence>
<dbReference type="Proteomes" id="UP000824169">
    <property type="component" value="Unassembled WGS sequence"/>
</dbReference>
<sequence>MKKLTIYYDDTKQSCRRFADEFLKYENVECRKASEYQEQRIIFDDRVRIGLIFESQDGQIPAPVLHIIRRVVADKEEKHLVCVTGGRRELQALHAAREEMQQRAYQVSNLYTKYIFEKHRLGTAEAVARMAEDMEDGRENVLFKEKYRGCSGREFRKHLRQEIKQYRKYKKALKNARQQTADRGKS</sequence>
<accession>A0A9D1P347</accession>
<dbReference type="EMBL" id="DVOO01000010">
    <property type="protein sequence ID" value="HIV24758.1"/>
    <property type="molecule type" value="Genomic_DNA"/>
</dbReference>
<reference evidence="1" key="1">
    <citation type="submission" date="2020-10" db="EMBL/GenBank/DDBJ databases">
        <authorList>
            <person name="Gilroy R."/>
        </authorList>
    </citation>
    <scope>NUCLEOTIDE SEQUENCE</scope>
    <source>
        <strain evidence="1">CHK188-20938</strain>
    </source>
</reference>
<protein>
    <submittedName>
        <fullName evidence="1">Uncharacterized protein</fullName>
    </submittedName>
</protein>
<dbReference type="AlphaFoldDB" id="A0A9D1P347"/>
<reference evidence="1" key="2">
    <citation type="journal article" date="2021" name="PeerJ">
        <title>Extensive microbial diversity within the chicken gut microbiome revealed by metagenomics and culture.</title>
        <authorList>
            <person name="Gilroy R."/>
            <person name="Ravi A."/>
            <person name="Getino M."/>
            <person name="Pursley I."/>
            <person name="Horton D.L."/>
            <person name="Alikhan N.F."/>
            <person name="Baker D."/>
            <person name="Gharbi K."/>
            <person name="Hall N."/>
            <person name="Watson M."/>
            <person name="Adriaenssens E.M."/>
            <person name="Foster-Nyarko E."/>
            <person name="Jarju S."/>
            <person name="Secka A."/>
            <person name="Antonio M."/>
            <person name="Oren A."/>
            <person name="Chaudhuri R.R."/>
            <person name="La Ragione R."/>
            <person name="Hildebrand F."/>
            <person name="Pallen M.J."/>
        </authorList>
    </citation>
    <scope>NUCLEOTIDE SEQUENCE</scope>
    <source>
        <strain evidence="1">CHK188-20938</strain>
    </source>
</reference>
<gene>
    <name evidence="1" type="ORF">IAB71_03070</name>
</gene>